<keyword evidence="2" id="KW-1185">Reference proteome</keyword>
<reference evidence="1 2" key="1">
    <citation type="submission" date="2024-01" db="EMBL/GenBank/DDBJ databases">
        <title>The genomes of 5 underutilized Papilionoideae crops provide insights into root nodulation and disease resistance.</title>
        <authorList>
            <person name="Yuan L."/>
        </authorList>
    </citation>
    <scope>NUCLEOTIDE SEQUENCE [LARGE SCALE GENOMIC DNA]</scope>
    <source>
        <strain evidence="1">LY-2023</strain>
        <tissue evidence="1">Leaf</tissue>
    </source>
</reference>
<proteinExistence type="predicted"/>
<accession>A0AAN9P524</accession>
<dbReference type="Proteomes" id="UP001359559">
    <property type="component" value="Unassembled WGS sequence"/>
</dbReference>
<organism evidence="1 2">
    <name type="scientific">Clitoria ternatea</name>
    <name type="common">Butterfly pea</name>
    <dbReference type="NCBI Taxonomy" id="43366"/>
    <lineage>
        <taxon>Eukaryota</taxon>
        <taxon>Viridiplantae</taxon>
        <taxon>Streptophyta</taxon>
        <taxon>Embryophyta</taxon>
        <taxon>Tracheophyta</taxon>
        <taxon>Spermatophyta</taxon>
        <taxon>Magnoliopsida</taxon>
        <taxon>eudicotyledons</taxon>
        <taxon>Gunneridae</taxon>
        <taxon>Pentapetalae</taxon>
        <taxon>rosids</taxon>
        <taxon>fabids</taxon>
        <taxon>Fabales</taxon>
        <taxon>Fabaceae</taxon>
        <taxon>Papilionoideae</taxon>
        <taxon>50 kb inversion clade</taxon>
        <taxon>NPAAA clade</taxon>
        <taxon>indigoferoid/millettioid clade</taxon>
        <taxon>Phaseoleae</taxon>
        <taxon>Clitoria</taxon>
    </lineage>
</organism>
<evidence type="ECO:0000313" key="1">
    <source>
        <dbReference type="EMBL" id="KAK7285527.1"/>
    </source>
</evidence>
<name>A0AAN9P524_CLITE</name>
<protein>
    <submittedName>
        <fullName evidence="1">Uncharacterized protein</fullName>
    </submittedName>
</protein>
<dbReference type="AlphaFoldDB" id="A0AAN9P524"/>
<dbReference type="EMBL" id="JAYKXN010000005">
    <property type="protein sequence ID" value="KAK7285527.1"/>
    <property type="molecule type" value="Genomic_DNA"/>
</dbReference>
<sequence length="86" mass="9672">MKEAVRATEAAALIDIKALSHHESSSEDFIQKHDGVTLSFEEVEEATEEVKTSKKVREEALERVEATNRGKLAVEEDLRKCLPEFS</sequence>
<gene>
    <name evidence="1" type="ORF">RJT34_20301</name>
</gene>
<evidence type="ECO:0000313" key="2">
    <source>
        <dbReference type="Proteomes" id="UP001359559"/>
    </source>
</evidence>
<comment type="caution">
    <text evidence="1">The sequence shown here is derived from an EMBL/GenBank/DDBJ whole genome shotgun (WGS) entry which is preliminary data.</text>
</comment>